<dbReference type="Proteomes" id="UP001173802">
    <property type="component" value="Unassembled WGS sequence"/>
</dbReference>
<gene>
    <name evidence="1" type="ORF">NYG90_05920</name>
</gene>
<evidence type="ECO:0000313" key="2">
    <source>
        <dbReference type="Proteomes" id="UP001173802"/>
    </source>
</evidence>
<evidence type="ECO:0000313" key="1">
    <source>
        <dbReference type="EMBL" id="MDL0082211.1"/>
    </source>
</evidence>
<protein>
    <submittedName>
        <fullName evidence="1">Uncharacterized protein</fullName>
    </submittedName>
</protein>
<organism evidence="1 2">
    <name type="scientific">Helicobacter zhangjianzhongii</name>
    <dbReference type="NCBI Taxonomy" id="2974574"/>
    <lineage>
        <taxon>Bacteria</taxon>
        <taxon>Pseudomonadati</taxon>
        <taxon>Campylobacterota</taxon>
        <taxon>Epsilonproteobacteria</taxon>
        <taxon>Campylobacterales</taxon>
        <taxon>Helicobacteraceae</taxon>
        <taxon>Helicobacter</taxon>
    </lineage>
</organism>
<comment type="caution">
    <text evidence="1">The sequence shown here is derived from an EMBL/GenBank/DDBJ whole genome shotgun (WGS) entry which is preliminary data.</text>
</comment>
<keyword evidence="2" id="KW-1185">Reference proteome</keyword>
<sequence length="301" mass="33320">MTKRRSIVAIIIGLVILAVAFAGYLSKKFHLKELRGDVPYAMYLYAKGEQCPFNSRSRNFTPVQNPHFIAHAGGAIIENGKPLTYTNSKEALLQSIGYGFSFIELDLMLDSSGGIFAAHDYRHFAGITGGSLAPDTPPSKEQIQQARIHNHLTPLTAESITEIFLAYPRIYLVTDKLNDFDAIASQLPFTDRILIEVFSLKGYYEAKRLGLLPMLSTSDIALAKSLKIPMVATHTSTLQDSAKAQLAQSYLAQGGCIMAFSSNEKSFIESILEVSASMIYTDYFDINTKQCKLEEAMCKTY</sequence>
<dbReference type="EMBL" id="JANURN010000004">
    <property type="protein sequence ID" value="MDL0082211.1"/>
    <property type="molecule type" value="Genomic_DNA"/>
</dbReference>
<accession>A0ACC6FSK1</accession>
<proteinExistence type="predicted"/>
<name>A0ACC6FSK1_9HELI</name>
<reference evidence="1 2" key="1">
    <citation type="journal article" date="2023" name="Microorganisms">
        <title>Isolation and Genomic Characteristics of Cat-Borne Campylobacter felis sp. nov. and Sheep-Borne Campylobacter ovis sp. nov.</title>
        <authorList>
            <person name="Wang H."/>
            <person name="Li Y."/>
            <person name="Gu Y."/>
            <person name="Zhou G."/>
            <person name="Chen X."/>
            <person name="Zhang X."/>
            <person name="Shao Z."/>
            <person name="Zhang J."/>
            <person name="Zhang M."/>
        </authorList>
    </citation>
    <scope>NUCLEOTIDE SEQUENCE [LARGE SCALE GENOMIC DNA]</scope>
    <source>
        <strain evidence="1 2">XJK30-2</strain>
    </source>
</reference>